<organism evidence="4 5">
    <name type="scientific">Paenibacillus soyae</name>
    <dbReference type="NCBI Taxonomy" id="2969249"/>
    <lineage>
        <taxon>Bacteria</taxon>
        <taxon>Bacillati</taxon>
        <taxon>Bacillota</taxon>
        <taxon>Bacilli</taxon>
        <taxon>Bacillales</taxon>
        <taxon>Paenibacillaceae</taxon>
        <taxon>Paenibacillus</taxon>
    </lineage>
</organism>
<name>A0A9X2MQ10_9BACL</name>
<dbReference type="SUPFAM" id="SSF51735">
    <property type="entry name" value="NAD(P)-binding Rossmann-fold domains"/>
    <property type="match status" value="1"/>
</dbReference>
<dbReference type="CDD" id="cd05233">
    <property type="entry name" value="SDR_c"/>
    <property type="match status" value="1"/>
</dbReference>
<accession>A0A9X2MQ10</accession>
<proteinExistence type="inferred from homology"/>
<protein>
    <submittedName>
        <fullName evidence="4">SDR family oxidoreductase</fullName>
    </submittedName>
</protein>
<dbReference type="PANTHER" id="PTHR43115:SF4">
    <property type="entry name" value="DEHYDROGENASE_REDUCTASE SDR FAMILY MEMBER 11"/>
    <property type="match status" value="1"/>
</dbReference>
<evidence type="ECO:0000256" key="3">
    <source>
        <dbReference type="RuleBase" id="RU000363"/>
    </source>
</evidence>
<dbReference type="GO" id="GO:0016491">
    <property type="term" value="F:oxidoreductase activity"/>
    <property type="evidence" value="ECO:0007669"/>
    <property type="project" value="UniProtKB-KW"/>
</dbReference>
<dbReference type="Pfam" id="PF00106">
    <property type="entry name" value="adh_short"/>
    <property type="match status" value="1"/>
</dbReference>
<dbReference type="Proteomes" id="UP001141950">
    <property type="component" value="Unassembled WGS sequence"/>
</dbReference>
<dbReference type="RefSeq" id="WP_257446051.1">
    <property type="nucleotide sequence ID" value="NZ_JANIPJ010000008.1"/>
</dbReference>
<gene>
    <name evidence="4" type="ORF">NQZ67_12800</name>
</gene>
<keyword evidence="2" id="KW-0560">Oxidoreductase</keyword>
<dbReference type="InterPro" id="IPR036291">
    <property type="entry name" value="NAD(P)-bd_dom_sf"/>
</dbReference>
<evidence type="ECO:0000256" key="2">
    <source>
        <dbReference type="ARBA" id="ARBA00023002"/>
    </source>
</evidence>
<dbReference type="PRINTS" id="PR00081">
    <property type="entry name" value="GDHRDH"/>
</dbReference>
<dbReference type="InterPro" id="IPR002347">
    <property type="entry name" value="SDR_fam"/>
</dbReference>
<dbReference type="PANTHER" id="PTHR43115">
    <property type="entry name" value="DEHYDROGENASE/REDUCTASE SDR FAMILY MEMBER 11"/>
    <property type="match status" value="1"/>
</dbReference>
<dbReference type="PRINTS" id="PR00080">
    <property type="entry name" value="SDRFAMILY"/>
</dbReference>
<evidence type="ECO:0000256" key="1">
    <source>
        <dbReference type="ARBA" id="ARBA00006484"/>
    </source>
</evidence>
<evidence type="ECO:0000313" key="4">
    <source>
        <dbReference type="EMBL" id="MCR2804759.1"/>
    </source>
</evidence>
<dbReference type="AlphaFoldDB" id="A0A9X2MQ10"/>
<reference evidence="4" key="1">
    <citation type="submission" date="2022-08" db="EMBL/GenBank/DDBJ databases">
        <title>The genomic sequence of strain Paenibacillus sp. SCIV0701.</title>
        <authorList>
            <person name="Zhao H."/>
        </authorList>
    </citation>
    <scope>NUCLEOTIDE SEQUENCE</scope>
    <source>
        <strain evidence="4">SCIV0701</strain>
    </source>
</reference>
<dbReference type="EMBL" id="JANIPJ010000008">
    <property type="protein sequence ID" value="MCR2804759.1"/>
    <property type="molecule type" value="Genomic_DNA"/>
</dbReference>
<evidence type="ECO:0000313" key="5">
    <source>
        <dbReference type="Proteomes" id="UP001141950"/>
    </source>
</evidence>
<dbReference type="Gene3D" id="3.40.50.720">
    <property type="entry name" value="NAD(P)-binding Rossmann-like Domain"/>
    <property type="match status" value="1"/>
</dbReference>
<comment type="caution">
    <text evidence="4">The sequence shown here is derived from an EMBL/GenBank/DDBJ whole genome shotgun (WGS) entry which is preliminary data.</text>
</comment>
<comment type="similarity">
    <text evidence="1 3">Belongs to the short-chain dehydrogenases/reductases (SDR) family.</text>
</comment>
<sequence>MRELRTVVITGATSGIGRNMALYFADKGYQVIGTGRDTERITALQEELDGFPAPGRVFQVDVRRYEEMKELVSHLESELGTIHVWINNAGVNRAIGPTWETDPVTWADDVDINLLGTFYGVHAIVPMMLRQGFGRIINLIGGGTTHAMKHSNAYGTAKTAVARFTENLAEELDETGAPIKVFALNPGLNDSEMTRALRATPEGKRYFPDMEEWIRSGAANPQEAPACAYKLAEGLADQYHGRMVTIYDSITEASSLEPDQYKLRMQR</sequence>
<keyword evidence="5" id="KW-1185">Reference proteome</keyword>